<reference evidence="2" key="1">
    <citation type="submission" date="2021-09" db="EMBL/GenBank/DDBJ databases">
        <authorList>
            <consortium name="Pathogen Informatics"/>
        </authorList>
    </citation>
    <scope>NUCLEOTIDE SEQUENCE</scope>
</reference>
<dbReference type="PANTHER" id="PTHR46560:SF5">
    <property type="entry name" value="CYPHER, ISOFORM B"/>
    <property type="match status" value="1"/>
</dbReference>
<dbReference type="OrthoDB" id="6432511at2759"/>
<evidence type="ECO:0000313" key="3">
    <source>
        <dbReference type="Proteomes" id="UP000746747"/>
    </source>
</evidence>
<sequence length="277" mass="31108">MHAYVTDSSTIGFHYKTNLCMLMLPIVVPLVPLDGCETTYNSDGNLENAIIIQENPLFVDENDKKYLLTCVPAFPATLGSISETVNFGGITVDSKTITATTISATGIADQHVEYKVELHKVNLNGTLQPINGPIYVGDDIAYIIRVNSLATDARIGHCWARDAQSTLQLSDDNGCSIQLVGNVWNHFQRQQHDNNIIFMNQIKAWAFPTSNDVNIFCNLHTCRITCHHVSCNKQRKRRNVMIYDNADNNEIHIIRTNFHVQNRSKTIAECDEKKVCL</sequence>
<dbReference type="PROSITE" id="PS51034">
    <property type="entry name" value="ZP_2"/>
    <property type="match status" value="1"/>
</dbReference>
<name>A0A8J2M1A3_9BILA</name>
<comment type="caution">
    <text evidence="2">The sequence shown here is derived from an EMBL/GenBank/DDBJ whole genome shotgun (WGS) entry which is preliminary data.</text>
</comment>
<evidence type="ECO:0000313" key="2">
    <source>
        <dbReference type="EMBL" id="CAG9537107.1"/>
    </source>
</evidence>
<proteinExistence type="predicted"/>
<feature type="domain" description="ZP" evidence="1">
    <location>
        <begin position="1"/>
        <end position="238"/>
    </location>
</feature>
<organism evidence="2 3">
    <name type="scientific">Cercopithifilaria johnstoni</name>
    <dbReference type="NCBI Taxonomy" id="2874296"/>
    <lineage>
        <taxon>Eukaryota</taxon>
        <taxon>Metazoa</taxon>
        <taxon>Ecdysozoa</taxon>
        <taxon>Nematoda</taxon>
        <taxon>Chromadorea</taxon>
        <taxon>Rhabditida</taxon>
        <taxon>Spirurina</taxon>
        <taxon>Spiruromorpha</taxon>
        <taxon>Filarioidea</taxon>
        <taxon>Onchocercidae</taxon>
        <taxon>Cercopithifilaria</taxon>
    </lineage>
</organism>
<dbReference type="Proteomes" id="UP000746747">
    <property type="component" value="Unassembled WGS sequence"/>
</dbReference>
<accession>A0A8J2M1A3</accession>
<keyword evidence="3" id="KW-1185">Reference proteome</keyword>
<protein>
    <recommendedName>
        <fullName evidence="1">ZP domain-containing protein</fullName>
    </recommendedName>
</protein>
<dbReference type="EMBL" id="CAKAEH010001517">
    <property type="protein sequence ID" value="CAG9537107.1"/>
    <property type="molecule type" value="Genomic_DNA"/>
</dbReference>
<dbReference type="PANTHER" id="PTHR46560">
    <property type="entry name" value="CYPHER, ISOFORM B"/>
    <property type="match status" value="1"/>
</dbReference>
<dbReference type="InterPro" id="IPR001507">
    <property type="entry name" value="ZP_dom"/>
</dbReference>
<gene>
    <name evidence="2" type="ORF">CJOHNSTONI_LOCUS6963</name>
</gene>
<dbReference type="AlphaFoldDB" id="A0A8J2M1A3"/>
<evidence type="ECO:0000259" key="1">
    <source>
        <dbReference type="PROSITE" id="PS51034"/>
    </source>
</evidence>